<proteinExistence type="predicted"/>
<comment type="caution">
    <text evidence="3">The sequence shown here is derived from an EMBL/GenBank/DDBJ whole genome shotgun (WGS) entry which is preliminary data.</text>
</comment>
<organism evidence="3 4">
    <name type="scientific">Agaribacillus aureus</name>
    <dbReference type="NCBI Taxonomy" id="3051825"/>
    <lineage>
        <taxon>Bacteria</taxon>
        <taxon>Pseudomonadati</taxon>
        <taxon>Bacteroidota</taxon>
        <taxon>Cytophagia</taxon>
        <taxon>Cytophagales</taxon>
        <taxon>Splendidivirgaceae</taxon>
        <taxon>Agaribacillus</taxon>
    </lineage>
</organism>
<dbReference type="EMBL" id="JAUJEB010000001">
    <property type="protein sequence ID" value="MDN5211158.1"/>
    <property type="molecule type" value="Genomic_DNA"/>
</dbReference>
<evidence type="ECO:0000313" key="4">
    <source>
        <dbReference type="Proteomes" id="UP001172083"/>
    </source>
</evidence>
<dbReference type="InterPro" id="IPR054583">
    <property type="entry name" value="Beta-prop_AUDH"/>
</dbReference>
<gene>
    <name evidence="3" type="ORF">QQ020_03825</name>
</gene>
<dbReference type="Pfam" id="PF13517">
    <property type="entry name" value="FG-GAP_3"/>
    <property type="match status" value="1"/>
</dbReference>
<keyword evidence="4" id="KW-1185">Reference proteome</keyword>
<dbReference type="PANTHER" id="PTHR44103">
    <property type="entry name" value="PROPROTEIN CONVERTASE P"/>
    <property type="match status" value="1"/>
</dbReference>
<name>A0ABT8L4I6_9BACT</name>
<evidence type="ECO:0000259" key="2">
    <source>
        <dbReference type="Pfam" id="PF22301"/>
    </source>
</evidence>
<keyword evidence="1" id="KW-0732">Signal</keyword>
<dbReference type="InterPro" id="IPR013517">
    <property type="entry name" value="FG-GAP"/>
</dbReference>
<reference evidence="3" key="1">
    <citation type="submission" date="2023-06" db="EMBL/GenBank/DDBJ databases">
        <title>Genomic of Agaribacillus aureum.</title>
        <authorList>
            <person name="Wang G."/>
        </authorList>
    </citation>
    <scope>NUCLEOTIDE SEQUENCE</scope>
    <source>
        <strain evidence="3">BMA12</strain>
    </source>
</reference>
<evidence type="ECO:0000256" key="1">
    <source>
        <dbReference type="ARBA" id="ARBA00022729"/>
    </source>
</evidence>
<feature type="domain" description="Aldos-2-ulose dehydratase beta-propeller" evidence="2">
    <location>
        <begin position="118"/>
        <end position="238"/>
    </location>
</feature>
<accession>A0ABT8L4I6</accession>
<dbReference type="Proteomes" id="UP001172083">
    <property type="component" value="Unassembled WGS sequence"/>
</dbReference>
<protein>
    <submittedName>
        <fullName evidence="3">FG-GAP-like repeat-containing protein</fullName>
    </submittedName>
</protein>
<dbReference type="SUPFAM" id="SSF69318">
    <property type="entry name" value="Integrin alpha N-terminal domain"/>
    <property type="match status" value="1"/>
</dbReference>
<dbReference type="PANTHER" id="PTHR44103:SF1">
    <property type="entry name" value="PROPROTEIN CONVERTASE P"/>
    <property type="match status" value="1"/>
</dbReference>
<dbReference type="Gene3D" id="2.130.10.130">
    <property type="entry name" value="Integrin alpha, N-terminal"/>
    <property type="match status" value="1"/>
</dbReference>
<dbReference type="InterPro" id="IPR028994">
    <property type="entry name" value="Integrin_alpha_N"/>
</dbReference>
<sequence>MKKIFLSCFLLLIITGSQQKRPTPQFQKQILDDQVKIGYGLGIGDVDGDGRVDILLADKKQFVWYRNPDWQRFVMIDNLTERDNVCLAVRDIDGDGKVEVAVGAQWNPGETNDEAKSGAVHFLIRPEDPTQMWEAIALHHEPTVHRMRWVKVGDSYQLVVLPLHGRGNQNGQGQGVRILAYQVPENPRKTWSYTLLDEDMHLTHNMDIISENGTETILVGGKEGAKILRQQNGQWPKAGDQGWVIKGHGFGEIRQHQGFTAGIQPLHGNTLAIYKPGGERKVLTSSLKEGHALALADLLSQGQDQIVAGWRKPDAQEETGIKLFIANDKNWNSWQSVWVDRNGMACEDLKVADLDGDGKKDIIAAGRSTHNLVIYWNRSDF</sequence>
<evidence type="ECO:0000313" key="3">
    <source>
        <dbReference type="EMBL" id="MDN5211158.1"/>
    </source>
</evidence>
<dbReference type="Pfam" id="PF22301">
    <property type="entry name" value="AUDH_beta_propeller"/>
    <property type="match status" value="1"/>
</dbReference>